<organism evidence="1 2">
    <name type="scientific">Alteriqipengyuania halimionae</name>
    <dbReference type="NCBI Taxonomy" id="1926630"/>
    <lineage>
        <taxon>Bacteria</taxon>
        <taxon>Pseudomonadati</taxon>
        <taxon>Pseudomonadota</taxon>
        <taxon>Alphaproteobacteria</taxon>
        <taxon>Sphingomonadales</taxon>
        <taxon>Erythrobacteraceae</taxon>
        <taxon>Alteriqipengyuania</taxon>
    </lineage>
</organism>
<protein>
    <submittedName>
        <fullName evidence="1">Uncharacterized protein</fullName>
    </submittedName>
</protein>
<name>A0A6I4U7N1_9SPHN</name>
<gene>
    <name evidence="1" type="ORF">GRI68_08640</name>
</gene>
<keyword evidence="2" id="KW-1185">Reference proteome</keyword>
<sequence length="91" mass="9918">MPNEKSPHEIAIVALDKRLIRIEQYLFGGGPGGPGTGNLPDQLEEIRSAISELEGKMVTKEDLDEVIERIAKLHEGRNGDNDDGIVLPTTV</sequence>
<dbReference type="EMBL" id="WTYR01000001">
    <property type="protein sequence ID" value="MXP10247.1"/>
    <property type="molecule type" value="Genomic_DNA"/>
</dbReference>
<accession>A0A6I4U7N1</accession>
<evidence type="ECO:0000313" key="2">
    <source>
        <dbReference type="Proteomes" id="UP000429229"/>
    </source>
</evidence>
<reference evidence="1 2" key="1">
    <citation type="submission" date="2019-12" db="EMBL/GenBank/DDBJ databases">
        <title>Genomic-based taxomic classification of the family Erythrobacteraceae.</title>
        <authorList>
            <person name="Xu L."/>
        </authorList>
    </citation>
    <scope>NUCLEOTIDE SEQUENCE [LARGE SCALE GENOMIC DNA]</scope>
    <source>
        <strain evidence="1 2">LMG 29519</strain>
    </source>
</reference>
<dbReference type="AlphaFoldDB" id="A0A6I4U7N1"/>
<proteinExistence type="predicted"/>
<dbReference type="Proteomes" id="UP000429229">
    <property type="component" value="Unassembled WGS sequence"/>
</dbReference>
<evidence type="ECO:0000313" key="1">
    <source>
        <dbReference type="EMBL" id="MXP10247.1"/>
    </source>
</evidence>
<comment type="caution">
    <text evidence="1">The sequence shown here is derived from an EMBL/GenBank/DDBJ whole genome shotgun (WGS) entry which is preliminary data.</text>
</comment>
<dbReference type="RefSeq" id="WP_160616871.1">
    <property type="nucleotide sequence ID" value="NZ_WTYR01000001.1"/>
</dbReference>